<name>A0A814AC33_ADIRI</name>
<evidence type="ECO:0000256" key="4">
    <source>
        <dbReference type="SAM" id="Coils"/>
    </source>
</evidence>
<dbReference type="GO" id="GO:0005484">
    <property type="term" value="F:SNAP receptor activity"/>
    <property type="evidence" value="ECO:0007669"/>
    <property type="project" value="InterPro"/>
</dbReference>
<dbReference type="GO" id="GO:0004860">
    <property type="term" value="F:protein kinase inhibitor activity"/>
    <property type="evidence" value="ECO:0007669"/>
    <property type="project" value="TreeGrafter"/>
</dbReference>
<dbReference type="GO" id="GO:0016020">
    <property type="term" value="C:membrane"/>
    <property type="evidence" value="ECO:0007669"/>
    <property type="project" value="InterPro"/>
</dbReference>
<dbReference type="AlphaFoldDB" id="A0A814AC33"/>
<feature type="compositionally biased region" description="Low complexity" evidence="5">
    <location>
        <begin position="274"/>
        <end position="286"/>
    </location>
</feature>
<keyword evidence="6" id="KW-0812">Transmembrane</keyword>
<dbReference type="InterPro" id="IPR006012">
    <property type="entry name" value="Syntaxin/epimorphin_CS"/>
</dbReference>
<feature type="transmembrane region" description="Helical" evidence="6">
    <location>
        <begin position="678"/>
        <end position="697"/>
    </location>
</feature>
<dbReference type="GO" id="GO:0006886">
    <property type="term" value="P:intracellular protein transport"/>
    <property type="evidence" value="ECO:0007669"/>
    <property type="project" value="InterPro"/>
</dbReference>
<dbReference type="GO" id="GO:0035556">
    <property type="term" value="P:intracellular signal transduction"/>
    <property type="evidence" value="ECO:0007669"/>
    <property type="project" value="InterPro"/>
</dbReference>
<organism evidence="8 9">
    <name type="scientific">Adineta ricciae</name>
    <name type="common">Rotifer</name>
    <dbReference type="NCBI Taxonomy" id="249248"/>
    <lineage>
        <taxon>Eukaryota</taxon>
        <taxon>Metazoa</taxon>
        <taxon>Spiralia</taxon>
        <taxon>Gnathifera</taxon>
        <taxon>Rotifera</taxon>
        <taxon>Eurotatoria</taxon>
        <taxon>Bdelloidea</taxon>
        <taxon>Adinetida</taxon>
        <taxon>Adinetidae</taxon>
        <taxon>Adineta</taxon>
    </lineage>
</organism>
<dbReference type="Pfam" id="PF05276">
    <property type="entry name" value="SH3BP5"/>
    <property type="match status" value="1"/>
</dbReference>
<dbReference type="GO" id="GO:0005737">
    <property type="term" value="C:cytoplasm"/>
    <property type="evidence" value="ECO:0007669"/>
    <property type="project" value="TreeGrafter"/>
</dbReference>
<dbReference type="CDD" id="cd15845">
    <property type="entry name" value="SNARE_syntaxin16"/>
    <property type="match status" value="1"/>
</dbReference>
<dbReference type="InterPro" id="IPR010989">
    <property type="entry name" value="SNARE"/>
</dbReference>
<dbReference type="Pfam" id="PF05739">
    <property type="entry name" value="SNARE"/>
    <property type="match status" value="1"/>
</dbReference>
<evidence type="ECO:0000256" key="6">
    <source>
        <dbReference type="SAM" id="Phobius"/>
    </source>
</evidence>
<keyword evidence="6" id="KW-0472">Membrane</keyword>
<comment type="similarity">
    <text evidence="2">Belongs to the syntaxin family.</text>
</comment>
<dbReference type="PROSITE" id="PS50192">
    <property type="entry name" value="T_SNARE"/>
    <property type="match status" value="1"/>
</dbReference>
<evidence type="ECO:0000256" key="5">
    <source>
        <dbReference type="SAM" id="MobiDB-lite"/>
    </source>
</evidence>
<dbReference type="InterPro" id="IPR007940">
    <property type="entry name" value="SH3BP5"/>
</dbReference>
<evidence type="ECO:0000256" key="2">
    <source>
        <dbReference type="ARBA" id="ARBA00009063"/>
    </source>
</evidence>
<evidence type="ECO:0000313" key="9">
    <source>
        <dbReference type="Proteomes" id="UP000663828"/>
    </source>
</evidence>
<dbReference type="Proteomes" id="UP000663828">
    <property type="component" value="Unassembled WGS sequence"/>
</dbReference>
<dbReference type="SMART" id="SM00397">
    <property type="entry name" value="t_SNARE"/>
    <property type="match status" value="1"/>
</dbReference>
<comment type="caution">
    <text evidence="8">The sequence shown here is derived from an EMBL/GenBank/DDBJ whole genome shotgun (WGS) entry which is preliminary data.</text>
</comment>
<evidence type="ECO:0000259" key="7">
    <source>
        <dbReference type="PROSITE" id="PS50192"/>
    </source>
</evidence>
<reference evidence="8" key="1">
    <citation type="submission" date="2021-02" db="EMBL/GenBank/DDBJ databases">
        <authorList>
            <person name="Nowell W R."/>
        </authorList>
    </citation>
    <scope>NUCLEOTIDE SEQUENCE</scope>
</reference>
<evidence type="ECO:0000313" key="8">
    <source>
        <dbReference type="EMBL" id="CAF0912867.1"/>
    </source>
</evidence>
<dbReference type="InterPro" id="IPR000727">
    <property type="entry name" value="T_SNARE_dom"/>
</dbReference>
<proteinExistence type="inferred from homology"/>
<dbReference type="SUPFAM" id="SSF47661">
    <property type="entry name" value="t-snare proteins"/>
    <property type="match status" value="1"/>
</dbReference>
<dbReference type="PANTHER" id="PTHR19423">
    <property type="entry name" value="SH3 DOMAIN-BINDING PROTEIN 5"/>
    <property type="match status" value="1"/>
</dbReference>
<feature type="coiled-coil region" evidence="4">
    <location>
        <begin position="21"/>
        <end position="48"/>
    </location>
</feature>
<keyword evidence="9" id="KW-1185">Reference proteome</keyword>
<dbReference type="PROSITE" id="PS00914">
    <property type="entry name" value="SYNTAXIN"/>
    <property type="match status" value="1"/>
</dbReference>
<evidence type="ECO:0000256" key="3">
    <source>
        <dbReference type="ARBA" id="ARBA00023054"/>
    </source>
</evidence>
<protein>
    <recommendedName>
        <fullName evidence="7">t-SNARE coiled-coil homology domain-containing protein</fullName>
    </recommendedName>
</protein>
<keyword evidence="6" id="KW-1133">Transmembrane helix</keyword>
<dbReference type="PANTHER" id="PTHR19423:SF1">
    <property type="entry name" value="SH3 DOMAIN-BINDING PROTEIN 5"/>
    <property type="match status" value="1"/>
</dbReference>
<feature type="coiled-coil region" evidence="4">
    <location>
        <begin position="187"/>
        <end position="235"/>
    </location>
</feature>
<feature type="region of interest" description="Disordered" evidence="5">
    <location>
        <begin position="274"/>
        <end position="312"/>
    </location>
</feature>
<keyword evidence="3 4" id="KW-0175">Coiled coil</keyword>
<dbReference type="EMBL" id="CAJNOR010000433">
    <property type="protein sequence ID" value="CAF0912867.1"/>
    <property type="molecule type" value="Genomic_DNA"/>
</dbReference>
<feature type="compositionally biased region" description="Polar residues" evidence="5">
    <location>
        <begin position="287"/>
        <end position="312"/>
    </location>
</feature>
<gene>
    <name evidence="8" type="ORF">XAT740_LOCUS8630</name>
</gene>
<dbReference type="Gene3D" id="1.20.58.70">
    <property type="match status" value="1"/>
</dbReference>
<accession>A0A814AC33</accession>
<feature type="domain" description="T-SNARE coiled-coil homology" evidence="7">
    <location>
        <begin position="604"/>
        <end position="666"/>
    </location>
</feature>
<sequence>MSDSSKIIDHEQNDDPLDPRIQIELERANAATSEINNLETQFENAQKLFQITFTHCKQRLANLAKALGRCVERARPYYDVCKQAQEAQIETQKAAQEYQNSVEFHCTMNENLILTESKLPQEDSITRQEYLNHITRQVMQAEQDKIRCERIHAEKSKLYQEYEQQRISLSRSLTKTILKSKPYFDAKVKAEHELKTQKLQIEDIQKAISQAKKAYRTALNNLEQISEEIHIQRQNQTPIKLPPREPGVGAEKPDEFIELPTLDLNEFVKIDLSDSSSDSDISKSASTTCMNSSSNKQHFKTNSPRLSSNTSNSLTCHANARHKSGKTDADALLINRSNPVPRYVIYSLALLRKKPKYKAYIPIWTIIVLPICNVSECEYDVFQNRSVMTSRNLTSNFLEFRNRAVRDRNFHLDDKSNDDRTALIQNEDDEVVQFETGSAPSWMDSQRRIQLQFDQVRSRMKKLQQLHDKHLTRPDFDENSSEEKEIESITKDITAMLNGCHTSVQQLSVYANKSHANTYDKRLSSNVVQATASALQDLTIKFRKCQSTYLHKLKSRKENFNRIMPDLEIDMNSNPFGDQNDLDKNFDQISLTSEDQLQLTSQNVELLEKRDKEIREVLRSIEDVNEIFRDVAALISNQGTILDQIEYNIENTVVQLEQGNKHLAKAVEHKRRGLKCKLILIGTVVSVLLFILFVGIISR</sequence>
<comment type="similarity">
    <text evidence="1">Belongs to the SH3BP5 family.</text>
</comment>
<dbReference type="GO" id="GO:0016192">
    <property type="term" value="P:vesicle-mediated transport"/>
    <property type="evidence" value="ECO:0007669"/>
    <property type="project" value="InterPro"/>
</dbReference>
<evidence type="ECO:0000256" key="1">
    <source>
        <dbReference type="ARBA" id="ARBA00007796"/>
    </source>
</evidence>